<dbReference type="AlphaFoldDB" id="A0A423DJE2"/>
<dbReference type="SUPFAM" id="SSF52833">
    <property type="entry name" value="Thioredoxin-like"/>
    <property type="match status" value="1"/>
</dbReference>
<evidence type="ECO:0000313" key="1">
    <source>
        <dbReference type="EMBL" id="ROL71663.1"/>
    </source>
</evidence>
<sequence length="116" mass="13213">MVDTSPAVQDQFKQLFERINHHQPLARPVVILVYSDTCPACADAKRNVTTLADKGYRDRADFYQLTFAAFQTLSLDTQVTHVPTQLLYDRASQRQLWTGICTDRLENALKTLIAEL</sequence>
<accession>A0A423DJE2</accession>
<dbReference type="EMBL" id="MOAM01000023">
    <property type="protein sequence ID" value="ROL71663.1"/>
    <property type="molecule type" value="Genomic_DNA"/>
</dbReference>
<protein>
    <recommendedName>
        <fullName evidence="3">Thioredoxin domain-containing protein</fullName>
    </recommendedName>
</protein>
<dbReference type="InterPro" id="IPR036249">
    <property type="entry name" value="Thioredoxin-like_sf"/>
</dbReference>
<proteinExistence type="predicted"/>
<reference evidence="1 2" key="1">
    <citation type="submission" date="2016-10" db="EMBL/GenBank/DDBJ databases">
        <title>Comparative genome analysis of multiple Pseudomonas spp. focuses on biocontrol and plant growth promoting traits.</title>
        <authorList>
            <person name="Tao X.-Y."/>
            <person name="Taylor C.G."/>
        </authorList>
    </citation>
    <scope>NUCLEOTIDE SEQUENCE [LARGE SCALE GENOMIC DNA]</scope>
    <source>
        <strain evidence="1 2">15D11</strain>
    </source>
</reference>
<dbReference type="Proteomes" id="UP000285286">
    <property type="component" value="Unassembled WGS sequence"/>
</dbReference>
<keyword evidence="2" id="KW-1185">Reference proteome</keyword>
<dbReference type="RefSeq" id="WP_123566489.1">
    <property type="nucleotide sequence ID" value="NZ_MOAM01000023.1"/>
</dbReference>
<evidence type="ECO:0008006" key="3">
    <source>
        <dbReference type="Google" id="ProtNLM"/>
    </source>
</evidence>
<evidence type="ECO:0000313" key="2">
    <source>
        <dbReference type="Proteomes" id="UP000285286"/>
    </source>
</evidence>
<organism evidence="1 2">
    <name type="scientific">Pseudomonas vranovensis</name>
    <dbReference type="NCBI Taxonomy" id="321661"/>
    <lineage>
        <taxon>Bacteria</taxon>
        <taxon>Pseudomonadati</taxon>
        <taxon>Pseudomonadota</taxon>
        <taxon>Gammaproteobacteria</taxon>
        <taxon>Pseudomonadales</taxon>
        <taxon>Pseudomonadaceae</taxon>
        <taxon>Pseudomonas</taxon>
    </lineage>
</organism>
<dbReference type="Gene3D" id="3.40.30.10">
    <property type="entry name" value="Glutaredoxin"/>
    <property type="match status" value="1"/>
</dbReference>
<name>A0A423DJE2_9PSED</name>
<comment type="caution">
    <text evidence="1">The sequence shown here is derived from an EMBL/GenBank/DDBJ whole genome shotgun (WGS) entry which is preliminary data.</text>
</comment>
<gene>
    <name evidence="1" type="ORF">BHU25_15185</name>
</gene>